<gene>
    <name evidence="2" type="ORF">Cs308_0807</name>
</gene>
<dbReference type="PATRIC" id="fig|1806891.3.peg.801"/>
<evidence type="ECO:0000313" key="2">
    <source>
        <dbReference type="EMBL" id="ANH78977.1"/>
    </source>
</evidence>
<keyword evidence="1" id="KW-0812">Transmembrane</keyword>
<dbReference type="AlphaFoldDB" id="A0A1A9HWA5"/>
<proteinExistence type="predicted"/>
<organism evidence="2 3">
    <name type="scientific">Candidatus Chlamydia sanziniae</name>
    <dbReference type="NCBI Taxonomy" id="1806891"/>
    <lineage>
        <taxon>Bacteria</taxon>
        <taxon>Pseudomonadati</taxon>
        <taxon>Chlamydiota</taxon>
        <taxon>Chlamydiia</taxon>
        <taxon>Chlamydiales</taxon>
        <taxon>Chlamydiaceae</taxon>
        <taxon>Chlamydia/Chlamydophila group</taxon>
        <taxon>Chlamydia</taxon>
    </lineage>
</organism>
<keyword evidence="3" id="KW-1185">Reference proteome</keyword>
<evidence type="ECO:0000256" key="1">
    <source>
        <dbReference type="SAM" id="Phobius"/>
    </source>
</evidence>
<accession>A0A1A9HWA5</accession>
<dbReference type="KEGG" id="csaz:Cs308_0807"/>
<name>A0A1A9HWA5_9CHLA</name>
<dbReference type="EMBL" id="CP014639">
    <property type="protein sequence ID" value="ANH78977.1"/>
    <property type="molecule type" value="Genomic_DNA"/>
</dbReference>
<reference evidence="2 3" key="1">
    <citation type="submission" date="2016-03" db="EMBL/GenBank/DDBJ databases">
        <title>Culture-independent genomics supports pathogen discovery for uncultivable bacteria within the genus Chlamydia.</title>
        <authorList>
            <person name="Taylor-Brown A."/>
            <person name="Bachmann N.L."/>
            <person name="Borel N."/>
            <person name="Polkinghorne A."/>
        </authorList>
    </citation>
    <scope>NUCLEOTIDE SEQUENCE [LARGE SCALE GENOMIC DNA]</scope>
    <source>
        <strain evidence="2 3">2742-308</strain>
    </source>
</reference>
<protein>
    <submittedName>
        <fullName evidence="2">Uncharacterized protein</fullName>
    </submittedName>
</protein>
<keyword evidence="1" id="KW-1133">Transmembrane helix</keyword>
<dbReference type="Proteomes" id="UP000078162">
    <property type="component" value="Chromosome"/>
</dbReference>
<feature type="transmembrane region" description="Helical" evidence="1">
    <location>
        <begin position="6"/>
        <end position="30"/>
    </location>
</feature>
<keyword evidence="1" id="KW-0472">Membrane</keyword>
<sequence>MLGFGVLLLLLDILRCVLAVILYLLVAFAFKTTALLQWCHLLSPTRWNSWKENVVEPLNTSVSYLL</sequence>
<evidence type="ECO:0000313" key="3">
    <source>
        <dbReference type="Proteomes" id="UP000078162"/>
    </source>
</evidence>